<dbReference type="PROSITE" id="PS00211">
    <property type="entry name" value="ABC_TRANSPORTER_1"/>
    <property type="match status" value="1"/>
</dbReference>
<reference evidence="12 13" key="1">
    <citation type="submission" date="2020-08" db="EMBL/GenBank/DDBJ databases">
        <title>Genomic Encyclopedia of Type Strains, Phase IV (KMG-IV): sequencing the most valuable type-strain genomes for metagenomic binning, comparative biology and taxonomic classification.</title>
        <authorList>
            <person name="Goeker M."/>
        </authorList>
    </citation>
    <scope>NUCLEOTIDE SEQUENCE [LARGE SCALE GENOMIC DNA]</scope>
    <source>
        <strain evidence="12 13">DSM 45615</strain>
    </source>
</reference>
<sequence>MPYAIEAEGLVKRYGETTALDGVDLAVRQGMLLGVLGPNGAGKTTAVRILATLLRPDAGRAAVGGFDVVTDAHRVRSLIGLTGQYAAVDEMLTGVENLVMIGRLLGLSRREAKRRAGELLDRFSLSEAGGRAAKTYSGGMRRRLDLAASLVGRPQVLFLDEPTTGLDPRSRTELWDVVRGLMADGVTVLLTTQYLEEADQLADSIVVFDRGTVIASGTSDELKSASGGQVLEVRPAEEDRLDLAAQVIAEVIGAAPEVSGGRVTAPVHDPAVVPAIVRRLDDLGIVASELSLRKSSLDEVFLALTGHRAESEPADHDSADHDSADHDSADRDKTGRDKTGRGKGDRGKGDRDKQEAYA</sequence>
<evidence type="ECO:0000313" key="13">
    <source>
        <dbReference type="Proteomes" id="UP000578449"/>
    </source>
</evidence>
<feature type="domain" description="ABC transporter" evidence="11">
    <location>
        <begin position="5"/>
        <end position="235"/>
    </location>
</feature>
<dbReference type="EMBL" id="JACHGN010000010">
    <property type="protein sequence ID" value="MBB5135346.1"/>
    <property type="molecule type" value="Genomic_DNA"/>
</dbReference>
<dbReference type="GO" id="GO:0005886">
    <property type="term" value="C:plasma membrane"/>
    <property type="evidence" value="ECO:0007669"/>
    <property type="project" value="UniProtKB-SubCell"/>
</dbReference>
<dbReference type="PANTHER" id="PTHR42711:SF19">
    <property type="entry name" value="DOXORUBICIN RESISTANCE ATP-BINDING PROTEIN DRRA"/>
    <property type="match status" value="1"/>
</dbReference>
<dbReference type="Gene3D" id="3.40.50.300">
    <property type="entry name" value="P-loop containing nucleotide triphosphate hydrolases"/>
    <property type="match status" value="1"/>
</dbReference>
<dbReference type="InterPro" id="IPR005894">
    <property type="entry name" value="DrrA"/>
</dbReference>
<dbReference type="InterPro" id="IPR003439">
    <property type="entry name" value="ABC_transporter-like_ATP-bd"/>
</dbReference>
<comment type="subcellular location">
    <subcellularLocation>
        <location evidence="1">Cell membrane</location>
        <topology evidence="1">Peripheral membrane protein</topology>
        <orientation evidence="1">Cytoplasmic side</orientation>
    </subcellularLocation>
</comment>
<comment type="similarity">
    <text evidence="9">Belongs to the ABC transporter superfamily. Drug exporter-1 (DrugE1) (TC 3.A.1.105) family.</text>
</comment>
<keyword evidence="13" id="KW-1185">Reference proteome</keyword>
<dbReference type="GO" id="GO:1900753">
    <property type="term" value="P:doxorubicin transport"/>
    <property type="evidence" value="ECO:0007669"/>
    <property type="project" value="InterPro"/>
</dbReference>
<protein>
    <submittedName>
        <fullName evidence="12">Oleandomycin transport system ATP-binding protein</fullName>
    </submittedName>
</protein>
<proteinExistence type="inferred from homology"/>
<dbReference type="SMART" id="SM00382">
    <property type="entry name" value="AAA"/>
    <property type="match status" value="1"/>
</dbReference>
<dbReference type="PANTHER" id="PTHR42711">
    <property type="entry name" value="ABC TRANSPORTER ATP-BINDING PROTEIN"/>
    <property type="match status" value="1"/>
</dbReference>
<evidence type="ECO:0000259" key="11">
    <source>
        <dbReference type="PROSITE" id="PS50893"/>
    </source>
</evidence>
<evidence type="ECO:0000256" key="1">
    <source>
        <dbReference type="ARBA" id="ARBA00004413"/>
    </source>
</evidence>
<dbReference type="InterPro" id="IPR003593">
    <property type="entry name" value="AAA+_ATPase"/>
</dbReference>
<dbReference type="GO" id="GO:0043215">
    <property type="term" value="P:daunorubicin transport"/>
    <property type="evidence" value="ECO:0007669"/>
    <property type="project" value="InterPro"/>
</dbReference>
<keyword evidence="7" id="KW-0472">Membrane</keyword>
<gene>
    <name evidence="12" type="ORF">HNP84_005082</name>
</gene>
<dbReference type="InterPro" id="IPR050763">
    <property type="entry name" value="ABC_transporter_ATP-binding"/>
</dbReference>
<dbReference type="SUPFAM" id="SSF52540">
    <property type="entry name" value="P-loop containing nucleoside triphosphate hydrolases"/>
    <property type="match status" value="1"/>
</dbReference>
<evidence type="ECO:0000256" key="2">
    <source>
        <dbReference type="ARBA" id="ARBA00022448"/>
    </source>
</evidence>
<dbReference type="NCBIfam" id="TIGR01188">
    <property type="entry name" value="drrA"/>
    <property type="match status" value="1"/>
</dbReference>
<comment type="caution">
    <text evidence="12">The sequence shown here is derived from an EMBL/GenBank/DDBJ whole genome shotgun (WGS) entry which is preliminary data.</text>
</comment>
<keyword evidence="8" id="KW-0046">Antibiotic resistance</keyword>
<accession>A0A840P9M7</accession>
<dbReference type="RefSeq" id="WP_185052273.1">
    <property type="nucleotide sequence ID" value="NZ_BAABIX010000038.1"/>
</dbReference>
<keyword evidence="2" id="KW-0813">Transport</keyword>
<keyword evidence="4" id="KW-0547">Nucleotide-binding</keyword>
<dbReference type="PROSITE" id="PS50893">
    <property type="entry name" value="ABC_TRANSPORTER_2"/>
    <property type="match status" value="1"/>
</dbReference>
<evidence type="ECO:0000256" key="10">
    <source>
        <dbReference type="SAM" id="MobiDB-lite"/>
    </source>
</evidence>
<dbReference type="Pfam" id="PF00005">
    <property type="entry name" value="ABC_tran"/>
    <property type="match status" value="1"/>
</dbReference>
<dbReference type="GO" id="GO:0046677">
    <property type="term" value="P:response to antibiotic"/>
    <property type="evidence" value="ECO:0007669"/>
    <property type="project" value="UniProtKB-KW"/>
</dbReference>
<keyword evidence="6" id="KW-1278">Translocase</keyword>
<evidence type="ECO:0000256" key="8">
    <source>
        <dbReference type="ARBA" id="ARBA00023251"/>
    </source>
</evidence>
<keyword evidence="3" id="KW-1003">Cell membrane</keyword>
<feature type="region of interest" description="Disordered" evidence="10">
    <location>
        <begin position="310"/>
        <end position="358"/>
    </location>
</feature>
<dbReference type="InterPro" id="IPR017871">
    <property type="entry name" value="ABC_transporter-like_CS"/>
</dbReference>
<dbReference type="AlphaFoldDB" id="A0A840P9M7"/>
<dbReference type="InterPro" id="IPR027417">
    <property type="entry name" value="P-loop_NTPase"/>
</dbReference>
<dbReference type="GO" id="GO:0016887">
    <property type="term" value="F:ATP hydrolysis activity"/>
    <property type="evidence" value="ECO:0007669"/>
    <property type="project" value="InterPro"/>
</dbReference>
<evidence type="ECO:0000313" key="12">
    <source>
        <dbReference type="EMBL" id="MBB5135346.1"/>
    </source>
</evidence>
<evidence type="ECO:0000256" key="3">
    <source>
        <dbReference type="ARBA" id="ARBA00022475"/>
    </source>
</evidence>
<evidence type="ECO:0000256" key="7">
    <source>
        <dbReference type="ARBA" id="ARBA00023136"/>
    </source>
</evidence>
<organism evidence="12 13">
    <name type="scientific">Thermocatellispora tengchongensis</name>
    <dbReference type="NCBI Taxonomy" id="1073253"/>
    <lineage>
        <taxon>Bacteria</taxon>
        <taxon>Bacillati</taxon>
        <taxon>Actinomycetota</taxon>
        <taxon>Actinomycetes</taxon>
        <taxon>Streptosporangiales</taxon>
        <taxon>Streptosporangiaceae</taxon>
        <taxon>Thermocatellispora</taxon>
    </lineage>
</organism>
<name>A0A840P9M7_9ACTN</name>
<dbReference type="GO" id="GO:0005524">
    <property type="term" value="F:ATP binding"/>
    <property type="evidence" value="ECO:0007669"/>
    <property type="project" value="UniProtKB-KW"/>
</dbReference>
<evidence type="ECO:0000256" key="9">
    <source>
        <dbReference type="ARBA" id="ARBA00049985"/>
    </source>
</evidence>
<evidence type="ECO:0000256" key="4">
    <source>
        <dbReference type="ARBA" id="ARBA00022741"/>
    </source>
</evidence>
<evidence type="ECO:0000256" key="5">
    <source>
        <dbReference type="ARBA" id="ARBA00022840"/>
    </source>
</evidence>
<dbReference type="Proteomes" id="UP000578449">
    <property type="component" value="Unassembled WGS sequence"/>
</dbReference>
<keyword evidence="5 12" id="KW-0067">ATP-binding</keyword>
<evidence type="ECO:0000256" key="6">
    <source>
        <dbReference type="ARBA" id="ARBA00022967"/>
    </source>
</evidence>
<dbReference type="FunFam" id="3.40.50.300:FF:000589">
    <property type="entry name" value="ABC transporter, ATP-binding subunit"/>
    <property type="match status" value="1"/>
</dbReference>